<dbReference type="EMBL" id="JARH01000939">
    <property type="protein sequence ID" value="EXF74924.1"/>
    <property type="molecule type" value="Genomic_DNA"/>
</dbReference>
<sequence length="540" mass="59770">MASVAPAPAKMPRRQLRSRQASAAVVVPPTTKAQQTSDVPSPIDHERDTHAIKSSPQEANVALEVAGEPDSSPETGRLRKRKESPCEADDEADDEAVAIAMTAGSRRNPKRKATETAAASTSAAASRESRDYQTLLRESLAPLGEDELKEWEGWCEVESEPAFFNAMLREMGVKDVKVQEVFAVDEDYVATLPQPVYGLIFLYQYFSENYEDDAVVDSRDVWFANQTTDNACATVAMTNIIMNSPGVDIGKDLQAFKDSTNTLSTPLRGHALGSNTFIRSVHNSFTRRMDHLNADFVLETEASESKKKTKRRGPAKKTKKSKKQKIDEESGFHFIAYVPANGSVWELDGLKTRPVCIGPLEEGVHWAELVQPEIQARMLQFEDTALTFNLLALCKSPLGILSGELASTLRSFELLKKRTKDLDGWQSLIAGNDQPLKSSEIERLAGFGISGLDIQQARLDPAFERKVKKPSTDMGELFNLYDDLVTKQKSLIGEYNTEIGFVNEDDARVQGRKKDHTPAIHSWVQKLAEHGVLADWAANS</sequence>
<proteinExistence type="inferred from homology"/>
<feature type="site" description="Important for enzyme activity" evidence="6">
    <location>
        <position position="348"/>
    </location>
</feature>
<accession>A0A010RB40</accession>
<reference evidence="10 11" key="1">
    <citation type="submission" date="2014-02" db="EMBL/GenBank/DDBJ databases">
        <title>The genome sequence of Colletotrichum fioriniae PJ7.</title>
        <authorList>
            <person name="Baroncelli R."/>
            <person name="Thon M.R."/>
        </authorList>
    </citation>
    <scope>NUCLEOTIDE SEQUENCE [LARGE SCALE GENOMIC DNA]</scope>
    <source>
        <strain evidence="10 11">PJ7</strain>
    </source>
</reference>
<feature type="region of interest" description="Disordered" evidence="8">
    <location>
        <begin position="1"/>
        <end position="130"/>
    </location>
</feature>
<organism evidence="10 11">
    <name type="scientific">Colletotrichum fioriniae PJ7</name>
    <dbReference type="NCBI Taxonomy" id="1445577"/>
    <lineage>
        <taxon>Eukaryota</taxon>
        <taxon>Fungi</taxon>
        <taxon>Dikarya</taxon>
        <taxon>Ascomycota</taxon>
        <taxon>Pezizomycotina</taxon>
        <taxon>Sordariomycetes</taxon>
        <taxon>Hypocreomycetidae</taxon>
        <taxon>Glomerellales</taxon>
        <taxon>Glomerellaceae</taxon>
        <taxon>Colletotrichum</taxon>
        <taxon>Colletotrichum acutatum species complex</taxon>
    </lineage>
</organism>
<evidence type="ECO:0000256" key="3">
    <source>
        <dbReference type="ARBA" id="ARBA00022786"/>
    </source>
</evidence>
<dbReference type="STRING" id="1445577.A0A010RB40"/>
<feature type="compositionally biased region" description="Low complexity" evidence="8">
    <location>
        <begin position="115"/>
        <end position="126"/>
    </location>
</feature>
<evidence type="ECO:0000256" key="4">
    <source>
        <dbReference type="ARBA" id="ARBA00022801"/>
    </source>
</evidence>
<evidence type="ECO:0000256" key="7">
    <source>
        <dbReference type="RuleBase" id="RU361215"/>
    </source>
</evidence>
<dbReference type="FunFam" id="3.40.532.10:FF:000010">
    <property type="entry name" value="Ubiquitin carboxyl-terminal hydrolase"/>
    <property type="match status" value="1"/>
</dbReference>
<feature type="compositionally biased region" description="Acidic residues" evidence="8">
    <location>
        <begin position="86"/>
        <end position="96"/>
    </location>
</feature>
<dbReference type="PRINTS" id="PR00707">
    <property type="entry name" value="UBCTHYDRLASE"/>
</dbReference>
<gene>
    <name evidence="10" type="ORF">CFIO01_04252</name>
</gene>
<feature type="compositionally biased region" description="Basic residues" evidence="8">
    <location>
        <begin position="307"/>
        <end position="323"/>
    </location>
</feature>
<comment type="caution">
    <text evidence="10">The sequence shown here is derived from an EMBL/GenBank/DDBJ whole genome shotgun (WGS) entry which is preliminary data.</text>
</comment>
<dbReference type="InterPro" id="IPR036959">
    <property type="entry name" value="Peptidase_C12_UCH_sf"/>
</dbReference>
<dbReference type="PANTHER" id="PTHR10589">
    <property type="entry name" value="UBIQUITIN CARBOXYL-TERMINAL HYDROLASE"/>
    <property type="match status" value="1"/>
</dbReference>
<dbReference type="GO" id="GO:0004843">
    <property type="term" value="F:cysteine-type deubiquitinase activity"/>
    <property type="evidence" value="ECO:0007669"/>
    <property type="project" value="UniProtKB-UniRule"/>
</dbReference>
<keyword evidence="5 6" id="KW-0788">Thiol protease</keyword>
<dbReference type="InterPro" id="IPR001578">
    <property type="entry name" value="Peptidase_C12_UCH"/>
</dbReference>
<comment type="catalytic activity">
    <reaction evidence="1 6 7">
        <text>Thiol-dependent hydrolysis of ester, thioester, amide, peptide and isopeptide bonds formed by the C-terminal Gly of ubiquitin (a 76-residue protein attached to proteins as an intracellular targeting signal).</text>
        <dbReference type="EC" id="3.4.19.12"/>
    </reaction>
</comment>
<evidence type="ECO:0000313" key="11">
    <source>
        <dbReference type="Proteomes" id="UP000020467"/>
    </source>
</evidence>
<dbReference type="OrthoDB" id="1924260at2759"/>
<keyword evidence="3 6" id="KW-0833">Ubl conjugation pathway</keyword>
<dbReference type="InterPro" id="IPR038765">
    <property type="entry name" value="Papain-like_cys_pep_sf"/>
</dbReference>
<feature type="active site" description="Proton donor" evidence="6">
    <location>
        <position position="333"/>
    </location>
</feature>
<dbReference type="PANTHER" id="PTHR10589:SF29">
    <property type="entry name" value="UBIQUITIN CARBOXYL-TERMINAL HYDROLASE"/>
    <property type="match status" value="1"/>
</dbReference>
<dbReference type="KEGG" id="cfj:CFIO01_04252"/>
<name>A0A010RB40_9PEZI</name>
<evidence type="ECO:0000256" key="5">
    <source>
        <dbReference type="ARBA" id="ARBA00022807"/>
    </source>
</evidence>
<dbReference type="AlphaFoldDB" id="A0A010RB40"/>
<feature type="domain" description="UCH catalytic" evidence="9">
    <location>
        <begin position="153"/>
        <end position="395"/>
    </location>
</feature>
<dbReference type="SUPFAM" id="SSF54001">
    <property type="entry name" value="Cysteine proteinases"/>
    <property type="match status" value="1"/>
</dbReference>
<dbReference type="Proteomes" id="UP000020467">
    <property type="component" value="Unassembled WGS sequence"/>
</dbReference>
<evidence type="ECO:0000256" key="8">
    <source>
        <dbReference type="SAM" id="MobiDB-lite"/>
    </source>
</evidence>
<dbReference type="HOGENOM" id="CLU_018316_3_1_1"/>
<evidence type="ECO:0000313" key="10">
    <source>
        <dbReference type="EMBL" id="EXF74924.1"/>
    </source>
</evidence>
<evidence type="ECO:0000256" key="1">
    <source>
        <dbReference type="ARBA" id="ARBA00000707"/>
    </source>
</evidence>
<dbReference type="PROSITE" id="PS52048">
    <property type="entry name" value="UCH_DOMAIN"/>
    <property type="match status" value="1"/>
</dbReference>
<keyword evidence="11" id="KW-1185">Reference proteome</keyword>
<evidence type="ECO:0000259" key="9">
    <source>
        <dbReference type="PROSITE" id="PS52048"/>
    </source>
</evidence>
<dbReference type="GO" id="GO:0016579">
    <property type="term" value="P:protein deubiquitination"/>
    <property type="evidence" value="ECO:0007669"/>
    <property type="project" value="TreeGrafter"/>
</dbReference>
<keyword evidence="4 6" id="KW-0378">Hydrolase</keyword>
<dbReference type="GO" id="GO:0005737">
    <property type="term" value="C:cytoplasm"/>
    <property type="evidence" value="ECO:0007669"/>
    <property type="project" value="TreeGrafter"/>
</dbReference>
<comment type="similarity">
    <text evidence="6 7">Belongs to the peptidase C12 family.</text>
</comment>
<feature type="region of interest" description="Disordered" evidence="8">
    <location>
        <begin position="303"/>
        <end position="324"/>
    </location>
</feature>
<dbReference type="eggNOG" id="KOG2778">
    <property type="taxonomic scope" value="Eukaryota"/>
</dbReference>
<protein>
    <recommendedName>
        <fullName evidence="7">Ubiquitin carboxyl-terminal hydrolase</fullName>
        <ecNumber evidence="7">3.4.19.12</ecNumber>
    </recommendedName>
</protein>
<dbReference type="GO" id="GO:0006511">
    <property type="term" value="P:ubiquitin-dependent protein catabolic process"/>
    <property type="evidence" value="ECO:0007669"/>
    <property type="project" value="UniProtKB-UniRule"/>
</dbReference>
<keyword evidence="2 6" id="KW-0645">Protease</keyword>
<dbReference type="EC" id="3.4.19.12" evidence="7"/>
<evidence type="ECO:0000256" key="6">
    <source>
        <dbReference type="PROSITE-ProRule" id="PRU01393"/>
    </source>
</evidence>
<feature type="active site" description="Nucleophile" evidence="6">
    <location>
        <position position="232"/>
    </location>
</feature>
<dbReference type="PROSITE" id="PS52049">
    <property type="entry name" value="ULD"/>
    <property type="match status" value="1"/>
</dbReference>
<dbReference type="CDD" id="cd09617">
    <property type="entry name" value="Peptidase_C12_UCH37_BAP1"/>
    <property type="match status" value="1"/>
</dbReference>
<feature type="site" description="Transition state stabilizer" evidence="6">
    <location>
        <position position="226"/>
    </location>
</feature>
<dbReference type="Gene3D" id="3.40.532.10">
    <property type="entry name" value="Peptidase C12, ubiquitin carboxyl-terminal hydrolase"/>
    <property type="match status" value="1"/>
</dbReference>
<evidence type="ECO:0000256" key="2">
    <source>
        <dbReference type="ARBA" id="ARBA00022670"/>
    </source>
</evidence>
<dbReference type="Pfam" id="PF01088">
    <property type="entry name" value="Peptidase_C12"/>
    <property type="match status" value="1"/>
</dbReference>